<dbReference type="Gene3D" id="3.30.410.40">
    <property type="match status" value="1"/>
</dbReference>
<evidence type="ECO:0000313" key="8">
    <source>
        <dbReference type="EMBL" id="MFD1911100.1"/>
    </source>
</evidence>
<dbReference type="Pfam" id="PF05199">
    <property type="entry name" value="GMC_oxred_C"/>
    <property type="match status" value="1"/>
</dbReference>
<dbReference type="PROSITE" id="PS00623">
    <property type="entry name" value="GMC_OXRED_1"/>
    <property type="match status" value="1"/>
</dbReference>
<dbReference type="Gene3D" id="3.50.50.60">
    <property type="entry name" value="FAD/NAD(P)-binding domain"/>
    <property type="match status" value="1"/>
</dbReference>
<evidence type="ECO:0000256" key="2">
    <source>
        <dbReference type="ARBA" id="ARBA00010790"/>
    </source>
</evidence>
<keyword evidence="4 5" id="KW-0274">FAD</keyword>
<evidence type="ECO:0000256" key="3">
    <source>
        <dbReference type="ARBA" id="ARBA00022630"/>
    </source>
</evidence>
<name>A0ABW4S0J8_9RHOB</name>
<evidence type="ECO:0000256" key="5">
    <source>
        <dbReference type="RuleBase" id="RU003968"/>
    </source>
</evidence>
<evidence type="ECO:0000259" key="6">
    <source>
        <dbReference type="PROSITE" id="PS00623"/>
    </source>
</evidence>
<dbReference type="RefSeq" id="WP_390259227.1">
    <property type="nucleotide sequence ID" value="NZ_JBHUGH010000002.1"/>
</dbReference>
<comment type="caution">
    <text evidence="8">The sequence shown here is derived from an EMBL/GenBank/DDBJ whole genome shotgun (WGS) entry which is preliminary data.</text>
</comment>
<evidence type="ECO:0000256" key="1">
    <source>
        <dbReference type="ARBA" id="ARBA00001974"/>
    </source>
</evidence>
<keyword evidence="3 5" id="KW-0285">Flavoprotein</keyword>
<dbReference type="PIRSF" id="PIRSF000137">
    <property type="entry name" value="Alcohol_oxidase"/>
    <property type="match status" value="1"/>
</dbReference>
<dbReference type="InterPro" id="IPR007867">
    <property type="entry name" value="GMC_OxRtase_C"/>
</dbReference>
<dbReference type="EMBL" id="JBHUGH010000002">
    <property type="protein sequence ID" value="MFD1911100.1"/>
    <property type="molecule type" value="Genomic_DNA"/>
</dbReference>
<reference evidence="9" key="1">
    <citation type="journal article" date="2019" name="Int. J. Syst. Evol. Microbiol.">
        <title>The Global Catalogue of Microorganisms (GCM) 10K type strain sequencing project: providing services to taxonomists for standard genome sequencing and annotation.</title>
        <authorList>
            <consortium name="The Broad Institute Genomics Platform"/>
            <consortium name="The Broad Institute Genome Sequencing Center for Infectious Disease"/>
            <person name="Wu L."/>
            <person name="Ma J."/>
        </authorList>
    </citation>
    <scope>NUCLEOTIDE SEQUENCE [LARGE SCALE GENOMIC DNA]</scope>
    <source>
        <strain evidence="9">CGMCC 4.7242</strain>
    </source>
</reference>
<keyword evidence="9" id="KW-1185">Reference proteome</keyword>
<organism evidence="8 9">
    <name type="scientific">Halodurantibacterium flavum</name>
    <dbReference type="NCBI Taxonomy" id="1382802"/>
    <lineage>
        <taxon>Bacteria</taxon>
        <taxon>Pseudomonadati</taxon>
        <taxon>Pseudomonadota</taxon>
        <taxon>Alphaproteobacteria</taxon>
        <taxon>Rhodobacterales</taxon>
        <taxon>Paracoccaceae</taxon>
        <taxon>Halodurantibacterium</taxon>
    </lineage>
</organism>
<gene>
    <name evidence="8" type="ORF">ACFSGJ_02600</name>
</gene>
<comment type="similarity">
    <text evidence="2 5">Belongs to the GMC oxidoreductase family.</text>
</comment>
<sequence length="543" mass="59196">MDEYDYIIAGGGTAGCVLANRLSADPRLRVLLLEAGGSGRNFWVEVPLGMKFLLGREKYDWNYQSLPEPQLNDRRIALPRGRMLGGSSAINGMVYVRGHAHDFALWEAAGNRGWGWDDVLPWFRKSECHYQGGDDCRGADGEWKVSDPGVRWPALDSFIEAAVQAGHRENRSYNCGDNEGVSYFEANIASGRRQSTARAFLHPARHRPNLKVETDALVDRVTFAGRRATGVTYRLGGVTRQARARAEVIVTAGAYGSPVILERSGIGAAPHLARLGVAPVHVLPGVGENLQDHWQIRIQHHLKHTRTLNNRGSSWHGMLGLGAQYILTRSGPMTAQPALLTLFARTRAGLPAPDLQVHVSAASYDRVGGPLERYPGITSASGILRPESRGWCHAFSAEPGEKPMILNNFLATEGDRALAVEAVKLVRHIFAQPAMQRYEPLERAPSDSVRRDDEMMDYARRVLTTTFHPAGTCRMGGDPMAVVDDRLRVRGVSGLRVVDASIMPTITSGNTAAPVVMIAEKAAAMIRDDGRLARAPQVAAGAA</sequence>
<evidence type="ECO:0000256" key="4">
    <source>
        <dbReference type="ARBA" id="ARBA00022827"/>
    </source>
</evidence>
<dbReference type="InterPro" id="IPR000172">
    <property type="entry name" value="GMC_OxRdtase_N"/>
</dbReference>
<dbReference type="SUPFAM" id="SSF54373">
    <property type="entry name" value="FAD-linked reductases, C-terminal domain"/>
    <property type="match status" value="1"/>
</dbReference>
<dbReference type="InterPro" id="IPR012132">
    <property type="entry name" value="GMC_OxRdtase"/>
</dbReference>
<dbReference type="PANTHER" id="PTHR11552">
    <property type="entry name" value="GLUCOSE-METHANOL-CHOLINE GMC OXIDOREDUCTASE"/>
    <property type="match status" value="1"/>
</dbReference>
<dbReference type="Proteomes" id="UP001597353">
    <property type="component" value="Unassembled WGS sequence"/>
</dbReference>
<dbReference type="PANTHER" id="PTHR11552:SF147">
    <property type="entry name" value="CHOLINE DEHYDROGENASE, MITOCHONDRIAL"/>
    <property type="match status" value="1"/>
</dbReference>
<dbReference type="Pfam" id="PF00732">
    <property type="entry name" value="GMC_oxred_N"/>
    <property type="match status" value="1"/>
</dbReference>
<feature type="domain" description="Glucose-methanol-choline oxidoreductase N-terminal" evidence="7">
    <location>
        <begin position="253"/>
        <end position="267"/>
    </location>
</feature>
<protein>
    <submittedName>
        <fullName evidence="8">GMC family oxidoreductase</fullName>
    </submittedName>
</protein>
<comment type="cofactor">
    <cofactor evidence="1">
        <name>FAD</name>
        <dbReference type="ChEBI" id="CHEBI:57692"/>
    </cofactor>
</comment>
<dbReference type="PROSITE" id="PS00624">
    <property type="entry name" value="GMC_OXRED_2"/>
    <property type="match status" value="1"/>
</dbReference>
<proteinExistence type="inferred from homology"/>
<evidence type="ECO:0000259" key="7">
    <source>
        <dbReference type="PROSITE" id="PS00624"/>
    </source>
</evidence>
<accession>A0ABW4S0J8</accession>
<feature type="domain" description="Glucose-methanol-choline oxidoreductase N-terminal" evidence="6">
    <location>
        <begin position="81"/>
        <end position="104"/>
    </location>
</feature>
<evidence type="ECO:0000313" key="9">
    <source>
        <dbReference type="Proteomes" id="UP001597353"/>
    </source>
</evidence>
<dbReference type="InterPro" id="IPR036188">
    <property type="entry name" value="FAD/NAD-bd_sf"/>
</dbReference>
<dbReference type="SUPFAM" id="SSF51905">
    <property type="entry name" value="FAD/NAD(P)-binding domain"/>
    <property type="match status" value="1"/>
</dbReference>